<dbReference type="CDD" id="cd01681">
    <property type="entry name" value="aeEF2_snRNP_like_IV"/>
    <property type="match status" value="1"/>
</dbReference>
<dbReference type="EMBL" id="KK365223">
    <property type="protein sequence ID" value="KCZ79868.1"/>
    <property type="molecule type" value="Genomic_DNA"/>
</dbReference>
<dbReference type="GO" id="GO:0005829">
    <property type="term" value="C:cytosol"/>
    <property type="evidence" value="ECO:0007669"/>
    <property type="project" value="TreeGrafter"/>
</dbReference>
<dbReference type="Pfam" id="PF00679">
    <property type="entry name" value="EFG_C"/>
    <property type="match status" value="1"/>
</dbReference>
<dbReference type="Pfam" id="PF00009">
    <property type="entry name" value="GTP_EFTU"/>
    <property type="match status" value="1"/>
</dbReference>
<proteinExistence type="predicted"/>
<dbReference type="SUPFAM" id="SSF52540">
    <property type="entry name" value="P-loop containing nucleoside triphosphate hydrolases"/>
    <property type="match status" value="1"/>
</dbReference>
<comment type="subcellular location">
    <subcellularLocation>
        <location evidence="1">Cytoplasm</location>
    </subcellularLocation>
</comment>
<keyword evidence="5" id="KW-0251">Elongation factor</keyword>
<dbReference type="Gene3D" id="2.40.30.10">
    <property type="entry name" value="Translation factors"/>
    <property type="match status" value="1"/>
</dbReference>
<dbReference type="Gene3D" id="3.30.70.240">
    <property type="match status" value="1"/>
</dbReference>
<dbReference type="SMART" id="SM00838">
    <property type="entry name" value="EFG_C"/>
    <property type="match status" value="1"/>
</dbReference>
<dbReference type="PANTHER" id="PTHR42908:SF3">
    <property type="entry name" value="ELONGATION FACTOR-LIKE GTPASE 1"/>
    <property type="match status" value="1"/>
</dbReference>
<dbReference type="FunFam" id="3.30.70.870:FF:000002">
    <property type="entry name" value="Translation elongation factor 2"/>
    <property type="match status" value="1"/>
</dbReference>
<evidence type="ECO:0000256" key="6">
    <source>
        <dbReference type="ARBA" id="ARBA00022917"/>
    </source>
</evidence>
<dbReference type="PANTHER" id="PTHR42908">
    <property type="entry name" value="TRANSLATION ELONGATION FACTOR-RELATED"/>
    <property type="match status" value="1"/>
</dbReference>
<feature type="coiled-coil region" evidence="9">
    <location>
        <begin position="157"/>
        <end position="195"/>
    </location>
</feature>
<dbReference type="SUPFAM" id="SSF54980">
    <property type="entry name" value="EF-G C-terminal domain-like"/>
    <property type="match status" value="2"/>
</dbReference>
<evidence type="ECO:0000256" key="7">
    <source>
        <dbReference type="ARBA" id="ARBA00023134"/>
    </source>
</evidence>
<dbReference type="SUPFAM" id="SSF54211">
    <property type="entry name" value="Ribosomal protein S5 domain 2-like"/>
    <property type="match status" value="1"/>
</dbReference>
<dbReference type="GO" id="GO:1990904">
    <property type="term" value="C:ribonucleoprotein complex"/>
    <property type="evidence" value="ECO:0007669"/>
    <property type="project" value="TreeGrafter"/>
</dbReference>
<dbReference type="PRINTS" id="PR00315">
    <property type="entry name" value="ELONGATNFCT"/>
</dbReference>
<comment type="function">
    <text evidence="8">Catalyzes the GTP-dependent ribosomal translocation step during translation elongation. During this step, the ribosome changes from the pre-translocational (PRE) to the post-translocational (POST) state as the newly formed A-site-bound peptidyl-tRNA and P-site-bound deacylated tRNA move to the P and E sites, respectively. Catalyzes the coordinated movement of the two tRNA molecules, the mRNA and conformational changes in the ribosome.</text>
</comment>
<dbReference type="GO" id="GO:0003746">
    <property type="term" value="F:translation elongation factor activity"/>
    <property type="evidence" value="ECO:0007669"/>
    <property type="project" value="UniProtKB-KW"/>
</dbReference>
<evidence type="ECO:0000256" key="3">
    <source>
        <dbReference type="ARBA" id="ARBA00022490"/>
    </source>
</evidence>
<keyword evidence="3" id="KW-0963">Cytoplasm</keyword>
<dbReference type="SUPFAM" id="SSF50447">
    <property type="entry name" value="Translation proteins"/>
    <property type="match status" value="1"/>
</dbReference>
<dbReference type="OrthoDB" id="364892at2759"/>
<keyword evidence="7" id="KW-0342">GTP-binding</keyword>
<dbReference type="InterPro" id="IPR004161">
    <property type="entry name" value="EFTu-like_2"/>
</dbReference>
<keyword evidence="9" id="KW-0175">Coiled coil</keyword>
<dbReference type="InterPro" id="IPR041095">
    <property type="entry name" value="EFG_II"/>
</dbReference>
<evidence type="ECO:0000313" key="11">
    <source>
        <dbReference type="EMBL" id="KCZ79868.1"/>
    </source>
</evidence>
<dbReference type="InterPro" id="IPR014721">
    <property type="entry name" value="Ribsml_uS5_D2-typ_fold_subgr"/>
</dbReference>
<dbReference type="GO" id="GO:0003924">
    <property type="term" value="F:GTPase activity"/>
    <property type="evidence" value="ECO:0007669"/>
    <property type="project" value="InterPro"/>
</dbReference>
<dbReference type="InterPro" id="IPR009000">
    <property type="entry name" value="Transl_B-barrel_sf"/>
</dbReference>
<dbReference type="PROSITE" id="PS51722">
    <property type="entry name" value="G_TR_2"/>
    <property type="match status" value="1"/>
</dbReference>
<dbReference type="InterPro" id="IPR000795">
    <property type="entry name" value="T_Tr_GTP-bd_dom"/>
</dbReference>
<evidence type="ECO:0000313" key="12">
    <source>
        <dbReference type="Proteomes" id="UP000030655"/>
    </source>
</evidence>
<sequence length="849" mass="95097">MVDLKMQKIEQMMGVPLNIRNISVIAHVDHGKSTLTDTLIVKAKIAAQDSSTVRYMDTRKDEQDRGITIKSAGISLFYAIDKSILDKWYTKKYESEEFLINLIDSPGHVDFSSEVTAALRVTDGAIVVVDTVEGVCVQTETVLRQAIQERIMVTPVLNKVDRALFELNIKIEELAQKLRQRVDDFNQKISEIMGANEDSEFKLSAMDPAKGEVAFCSGLQGWGFTLRDFARFYLKKFKMENRPDGEIQVARLLWSSKVSYSSDDCFDPEGRLVKAPSQDRNFFIVFVLRPIYKVMEWCKEGKIEEIKEYLKNYDVDFTGIELKGEGKNLFKVVMRTWLSAADTILSQIIIQLPSPVESQQYRAKLLYTGGEDECYHAIRNADSSEQSPLMVYISKMAPMGENRFVGVGRIFSGCISAGMKVRVQGPDYVPGSKDDLHIKTIQGVVVMMGRNNKDITTGKAGNIVGIIGIDSALKKTGTVTTSENAHNIKNMKFSVSPVVKYAVKPKNLTDLPKLKEGLKRLAKSDPLCQVSFTDNGEFTIAGAGELHLEICINDLKNEYAGIEIEIDEPMVNYMEGIRAEETETKMAKSANKHNRLFMSIQSLSEQIIENIDNGKLVSKDPKERSQKFKDVLDINEDWVKKIMFYAPLDVGPNIMVDATKGVAHLHEIKDHLRAAFEKFTISGPLIGEQVKGIQLNLNDVTLHADAIHRTSPQIFPPAIQVATGLFLLADPILYEPIFKIEVSVPNDHIGTVNGVLASKRGMMTNLTEEGSFRSVITGTLPVKESFGFNNYMMEKTQGKASATLSFSHYDILPGSMDDPESILYQTVVKIRAKRKLGDLKEAKYYFDEL</sequence>
<dbReference type="GO" id="GO:0005525">
    <property type="term" value="F:GTP binding"/>
    <property type="evidence" value="ECO:0007669"/>
    <property type="project" value="UniProtKB-KW"/>
</dbReference>
<dbReference type="CDD" id="cd04096">
    <property type="entry name" value="eEF2_snRNP_like_C"/>
    <property type="match status" value="1"/>
</dbReference>
<feature type="domain" description="Tr-type G" evidence="10">
    <location>
        <begin position="17"/>
        <end position="356"/>
    </location>
</feature>
<dbReference type="InterPro" id="IPR031157">
    <property type="entry name" value="G_TR_CS"/>
</dbReference>
<evidence type="ECO:0000256" key="1">
    <source>
        <dbReference type="ARBA" id="ARBA00004496"/>
    </source>
</evidence>
<protein>
    <recommendedName>
        <fullName evidence="2">Elongation factor 2</fullName>
    </recommendedName>
</protein>
<evidence type="ECO:0000256" key="8">
    <source>
        <dbReference type="ARBA" id="ARBA00024731"/>
    </source>
</evidence>
<evidence type="ECO:0000256" key="4">
    <source>
        <dbReference type="ARBA" id="ARBA00022741"/>
    </source>
</evidence>
<dbReference type="CDD" id="cd16268">
    <property type="entry name" value="EF2_II"/>
    <property type="match status" value="1"/>
</dbReference>
<dbReference type="FunFam" id="2.40.30.10:FF:000010">
    <property type="entry name" value="Translation elongation factor 2"/>
    <property type="match status" value="1"/>
</dbReference>
<dbReference type="HOGENOM" id="CLU_002794_11_2_1"/>
<dbReference type="SMART" id="SM00889">
    <property type="entry name" value="EFG_IV"/>
    <property type="match status" value="1"/>
</dbReference>
<dbReference type="Pfam" id="PF03764">
    <property type="entry name" value="EFG_IV"/>
    <property type="match status" value="1"/>
</dbReference>
<evidence type="ECO:0000256" key="2">
    <source>
        <dbReference type="ARBA" id="ARBA00017891"/>
    </source>
</evidence>
<reference evidence="11 12" key="2">
    <citation type="submission" date="2014-03" db="EMBL/GenBank/DDBJ databases">
        <title>The Genome Sequence of Anncaliia algerae insect isolate PRA339.</title>
        <authorList>
            <consortium name="The Broad Institute Genome Sequencing Platform"/>
            <consortium name="The Broad Institute Genome Sequencing Center for Infectious Disease"/>
            <person name="Cuomo C."/>
            <person name="Becnel J."/>
            <person name="Sanscrainte N."/>
            <person name="Walker B."/>
            <person name="Young S.K."/>
            <person name="Zeng Q."/>
            <person name="Gargeya S."/>
            <person name="Fitzgerald M."/>
            <person name="Haas B."/>
            <person name="Abouelleil A."/>
            <person name="Alvarado L."/>
            <person name="Arachchi H.M."/>
            <person name="Berlin A.M."/>
            <person name="Chapman S.B."/>
            <person name="Dewar J."/>
            <person name="Goldberg J."/>
            <person name="Griggs A."/>
            <person name="Gujja S."/>
            <person name="Hansen M."/>
            <person name="Howarth C."/>
            <person name="Imamovic A."/>
            <person name="Larimer J."/>
            <person name="McCowan C."/>
            <person name="Murphy C."/>
            <person name="Neiman D."/>
            <person name="Pearson M."/>
            <person name="Priest M."/>
            <person name="Roberts A."/>
            <person name="Saif S."/>
            <person name="Shea T."/>
            <person name="Sisk P."/>
            <person name="Sykes S."/>
            <person name="Wortman J."/>
            <person name="Nusbaum C."/>
            <person name="Birren B."/>
        </authorList>
    </citation>
    <scope>NUCLEOTIDE SEQUENCE [LARGE SCALE GENOMIC DNA]</scope>
    <source>
        <strain evidence="11 12">PRA339</strain>
    </source>
</reference>
<gene>
    <name evidence="11" type="ORF">H312_02739</name>
</gene>
<dbReference type="InterPro" id="IPR035647">
    <property type="entry name" value="EFG_III/V"/>
</dbReference>
<dbReference type="InterPro" id="IPR005225">
    <property type="entry name" value="Small_GTP-bd"/>
</dbReference>
<dbReference type="Proteomes" id="UP000030655">
    <property type="component" value="Unassembled WGS sequence"/>
</dbReference>
<dbReference type="VEuPathDB" id="MicrosporidiaDB:H312_02739"/>
<keyword evidence="4" id="KW-0547">Nucleotide-binding</keyword>
<dbReference type="Gene3D" id="3.40.50.300">
    <property type="entry name" value="P-loop containing nucleotide triphosphate hydrolases"/>
    <property type="match status" value="1"/>
</dbReference>
<dbReference type="InterPro" id="IPR005517">
    <property type="entry name" value="Transl_elong_EFG/EF2_IV"/>
</dbReference>
<dbReference type="NCBIfam" id="TIGR00231">
    <property type="entry name" value="small_GTP"/>
    <property type="match status" value="1"/>
</dbReference>
<dbReference type="STRING" id="1288291.A0A059EXU3"/>
<accession>A0A059EXU3</accession>
<dbReference type="Gene3D" id="3.30.70.870">
    <property type="entry name" value="Elongation Factor G (Translational Gtpase), domain 3"/>
    <property type="match status" value="1"/>
</dbReference>
<dbReference type="InterPro" id="IPR027417">
    <property type="entry name" value="P-loop_NTPase"/>
</dbReference>
<organism evidence="11 12">
    <name type="scientific">Anncaliia algerae PRA339</name>
    <dbReference type="NCBI Taxonomy" id="1288291"/>
    <lineage>
        <taxon>Eukaryota</taxon>
        <taxon>Fungi</taxon>
        <taxon>Fungi incertae sedis</taxon>
        <taxon>Microsporidia</taxon>
        <taxon>Tubulinosematoidea</taxon>
        <taxon>Tubulinosematidae</taxon>
        <taxon>Anncaliia</taxon>
    </lineage>
</organism>
<keyword evidence="6" id="KW-0648">Protein biosynthesis</keyword>
<evidence type="ECO:0000259" key="10">
    <source>
        <dbReference type="PROSITE" id="PS51722"/>
    </source>
</evidence>
<dbReference type="InterPro" id="IPR020568">
    <property type="entry name" value="Ribosomal_Su5_D2-typ_SF"/>
</dbReference>
<dbReference type="AlphaFoldDB" id="A0A059EXU3"/>
<evidence type="ECO:0000256" key="9">
    <source>
        <dbReference type="SAM" id="Coils"/>
    </source>
</evidence>
<dbReference type="InterPro" id="IPR000640">
    <property type="entry name" value="EFG_V-like"/>
</dbReference>
<evidence type="ECO:0000256" key="5">
    <source>
        <dbReference type="ARBA" id="ARBA00022768"/>
    </source>
</evidence>
<keyword evidence="12" id="KW-1185">Reference proteome</keyword>
<reference evidence="12" key="1">
    <citation type="submission" date="2013-02" db="EMBL/GenBank/DDBJ databases">
        <authorList>
            <consortium name="The Broad Institute Genome Sequencing Platform"/>
            <person name="Cuomo C."/>
            <person name="Becnel J."/>
            <person name="Sanscrainte N."/>
            <person name="Walker B."/>
            <person name="Young S.K."/>
            <person name="Zeng Q."/>
            <person name="Gargeya S."/>
            <person name="Fitzgerald M."/>
            <person name="Haas B."/>
            <person name="Abouelleil A."/>
            <person name="Alvarado L."/>
            <person name="Arachchi H.M."/>
            <person name="Berlin A.M."/>
            <person name="Chapman S.B."/>
            <person name="Dewar J."/>
            <person name="Goldberg J."/>
            <person name="Griggs A."/>
            <person name="Gujja S."/>
            <person name="Hansen M."/>
            <person name="Howarth C."/>
            <person name="Imamovic A."/>
            <person name="Larimer J."/>
            <person name="McCowan C."/>
            <person name="Murphy C."/>
            <person name="Neiman D."/>
            <person name="Pearson M."/>
            <person name="Priest M."/>
            <person name="Roberts A."/>
            <person name="Saif S."/>
            <person name="Shea T."/>
            <person name="Sisk P."/>
            <person name="Sykes S."/>
            <person name="Wortman J."/>
            <person name="Nusbaum C."/>
            <person name="Birren B."/>
        </authorList>
    </citation>
    <scope>NUCLEOTIDE SEQUENCE [LARGE SCALE GENOMIC DNA]</scope>
    <source>
        <strain evidence="12">PRA339</strain>
    </source>
</reference>
<dbReference type="FunFam" id="3.40.50.300:FF:000058">
    <property type="entry name" value="Translation elongation factor 2"/>
    <property type="match status" value="1"/>
</dbReference>
<dbReference type="Pfam" id="PF14492">
    <property type="entry name" value="EFG_III"/>
    <property type="match status" value="1"/>
</dbReference>
<dbReference type="PROSITE" id="PS00301">
    <property type="entry name" value="G_TR_1"/>
    <property type="match status" value="1"/>
</dbReference>
<name>A0A059EXU3_9MICR</name>
<dbReference type="Pfam" id="PF03144">
    <property type="entry name" value="GTP_EFTU_D2"/>
    <property type="match status" value="1"/>
</dbReference>
<dbReference type="Gene3D" id="3.30.230.10">
    <property type="match status" value="1"/>
</dbReference>
<dbReference type="CDD" id="cd16261">
    <property type="entry name" value="EF2_snRNP_III"/>
    <property type="match status" value="1"/>
</dbReference>